<proteinExistence type="predicted"/>
<dbReference type="AlphaFoldDB" id="B9Z1J8"/>
<dbReference type="Pfam" id="PF10861">
    <property type="entry name" value="DUF2784"/>
    <property type="match status" value="1"/>
</dbReference>
<protein>
    <recommendedName>
        <fullName evidence="4">Transmembrane protein</fullName>
    </recommendedName>
</protein>
<reference evidence="2 3" key="1">
    <citation type="submission" date="2009-02" db="EMBL/GenBank/DDBJ databases">
        <title>Sequencing of the draft genome and assembly of Lutiella nitroferrum 2002.</title>
        <authorList>
            <consortium name="US DOE Joint Genome Institute (JGI-PGF)"/>
            <person name="Lucas S."/>
            <person name="Copeland A."/>
            <person name="Lapidus A."/>
            <person name="Glavina del Rio T."/>
            <person name="Tice H."/>
            <person name="Bruce D."/>
            <person name="Goodwin L."/>
            <person name="Pitluck S."/>
            <person name="Larimer F."/>
            <person name="Land M.L."/>
            <person name="Hauser L."/>
            <person name="Coates J.D."/>
        </authorList>
    </citation>
    <scope>NUCLEOTIDE SEQUENCE [LARGE SCALE GENOMIC DNA]</scope>
    <source>
        <strain evidence="2 3">2002</strain>
    </source>
</reference>
<comment type="caution">
    <text evidence="2">The sequence shown here is derived from an EMBL/GenBank/DDBJ whole genome shotgun (WGS) entry which is preliminary data.</text>
</comment>
<feature type="transmembrane region" description="Helical" evidence="1">
    <location>
        <begin position="9"/>
        <end position="28"/>
    </location>
</feature>
<evidence type="ECO:0000313" key="2">
    <source>
        <dbReference type="EMBL" id="EEG09293.1"/>
    </source>
</evidence>
<keyword evidence="1" id="KW-1133">Transmembrane helix</keyword>
<evidence type="ECO:0008006" key="4">
    <source>
        <dbReference type="Google" id="ProtNLM"/>
    </source>
</evidence>
<sequence>MIYRLLADAVLLLHLGFIVFALLGGLLACRRRGWLWWHLPAAAWAMAIELSGGICPLTPLENRLRALGGAAGYHGGFIEHYLLALIYPEALTRALQLVLAGLVLAVNLAVYGYVIRRWRQGTPPGG</sequence>
<evidence type="ECO:0000256" key="1">
    <source>
        <dbReference type="SAM" id="Phobius"/>
    </source>
</evidence>
<keyword evidence="1" id="KW-0472">Membrane</keyword>
<accession>B9Z1J8</accession>
<feature type="transmembrane region" description="Helical" evidence="1">
    <location>
        <begin position="94"/>
        <end position="114"/>
    </location>
</feature>
<keyword evidence="1" id="KW-0812">Transmembrane</keyword>
<dbReference type="EMBL" id="ACIS01000003">
    <property type="protein sequence ID" value="EEG09293.1"/>
    <property type="molecule type" value="Genomic_DNA"/>
</dbReference>
<dbReference type="eggNOG" id="ENOG5032SH9">
    <property type="taxonomic scope" value="Bacteria"/>
</dbReference>
<evidence type="ECO:0000313" key="3">
    <source>
        <dbReference type="Proteomes" id="UP000003165"/>
    </source>
</evidence>
<feature type="transmembrane region" description="Helical" evidence="1">
    <location>
        <begin position="34"/>
        <end position="54"/>
    </location>
</feature>
<gene>
    <name evidence="2" type="ORF">FuraDRAFT_1233</name>
</gene>
<dbReference type="PROSITE" id="PS51257">
    <property type="entry name" value="PROKAR_LIPOPROTEIN"/>
    <property type="match status" value="1"/>
</dbReference>
<dbReference type="Proteomes" id="UP000003165">
    <property type="component" value="Unassembled WGS sequence"/>
</dbReference>
<name>B9Z1J8_9NEIS</name>
<organism evidence="2 3">
    <name type="scientific">Pseudogulbenkiania ferrooxidans 2002</name>
    <dbReference type="NCBI Taxonomy" id="279714"/>
    <lineage>
        <taxon>Bacteria</taxon>
        <taxon>Pseudomonadati</taxon>
        <taxon>Pseudomonadota</taxon>
        <taxon>Betaproteobacteria</taxon>
        <taxon>Neisseriales</taxon>
        <taxon>Chromobacteriaceae</taxon>
        <taxon>Pseudogulbenkiania</taxon>
    </lineage>
</organism>
<dbReference type="InterPro" id="IPR021218">
    <property type="entry name" value="DUF2784"/>
</dbReference>
<dbReference type="RefSeq" id="WP_008953253.1">
    <property type="nucleotide sequence ID" value="NZ_ACIS01000003.1"/>
</dbReference>
<keyword evidence="3" id="KW-1185">Reference proteome</keyword>